<accession>A0A7Y9W4X0</accession>
<dbReference type="Proteomes" id="UP000572540">
    <property type="component" value="Unassembled WGS sequence"/>
</dbReference>
<sequence>MKQIAFGALRFDRSSIPSDLTNIGHWPGADDSALSDEGRDLLKCRIRAMTLFMDGHTPLREISRETGVGFNDLYRVFERCITQHEDGRIFGCRALIPYQHTRSYDLRSPVKPSREGLASNASGAFSQLLQRYPDIARWIERKVAERSRKHAALTEVHRHVWRLHGGFLAQCRQAGIQAHEYPFNQKYLGERSLASYVRMLANRNFDAAARAAGAQQIGHRWSDDPAAIRKPATRPFETVEFDGHKIDARLTLRIDDPFGFETLLVLHRIWILLVLDVATRAVIGYALALGPRVQQGRHCRGLAGEPDATHSPRFEDSGAGGQTRRRLPVRRDSRYRVGVLGHVPL</sequence>
<dbReference type="InterPro" id="IPR036397">
    <property type="entry name" value="RNaseH_sf"/>
</dbReference>
<evidence type="ECO:0000313" key="2">
    <source>
        <dbReference type="EMBL" id="NYH14307.1"/>
    </source>
</evidence>
<dbReference type="Gene3D" id="3.30.420.10">
    <property type="entry name" value="Ribonuclease H-like superfamily/Ribonuclease H"/>
    <property type="match status" value="1"/>
</dbReference>
<gene>
    <name evidence="2" type="ORF">GGD41_001535</name>
</gene>
<dbReference type="AlphaFoldDB" id="A0A7Y9W4X0"/>
<comment type="caution">
    <text evidence="2">The sequence shown here is derived from an EMBL/GenBank/DDBJ whole genome shotgun (WGS) entry which is preliminary data.</text>
</comment>
<name>A0A7Y9W4X0_9BURK</name>
<feature type="compositionally biased region" description="Basic and acidic residues" evidence="1">
    <location>
        <begin position="307"/>
        <end position="316"/>
    </location>
</feature>
<dbReference type="GO" id="GO:0003676">
    <property type="term" value="F:nucleic acid binding"/>
    <property type="evidence" value="ECO:0007669"/>
    <property type="project" value="InterPro"/>
</dbReference>
<protein>
    <recommendedName>
        <fullName evidence="4">Integrase catalytic domain-containing protein</fullName>
    </recommendedName>
</protein>
<reference evidence="2 3" key="1">
    <citation type="submission" date="2020-07" db="EMBL/GenBank/DDBJ databases">
        <title>Exploring microbial biodiversity for novel pathways involved in the catabolism of aromatic compounds derived from lignin.</title>
        <authorList>
            <person name="Elkins J."/>
        </authorList>
    </citation>
    <scope>NUCLEOTIDE SEQUENCE [LARGE SCALE GENOMIC DNA]</scope>
    <source>
        <strain evidence="2 3">H2C3B</strain>
    </source>
</reference>
<feature type="region of interest" description="Disordered" evidence="1">
    <location>
        <begin position="300"/>
        <end position="326"/>
    </location>
</feature>
<evidence type="ECO:0000313" key="3">
    <source>
        <dbReference type="Proteomes" id="UP000572540"/>
    </source>
</evidence>
<evidence type="ECO:0008006" key="4">
    <source>
        <dbReference type="Google" id="ProtNLM"/>
    </source>
</evidence>
<dbReference type="EMBL" id="JACCAU010000001">
    <property type="protein sequence ID" value="NYH14307.1"/>
    <property type="molecule type" value="Genomic_DNA"/>
</dbReference>
<organism evidence="2 3">
    <name type="scientific">Paraburkholderia bryophila</name>
    <dbReference type="NCBI Taxonomy" id="420952"/>
    <lineage>
        <taxon>Bacteria</taxon>
        <taxon>Pseudomonadati</taxon>
        <taxon>Pseudomonadota</taxon>
        <taxon>Betaproteobacteria</taxon>
        <taxon>Burkholderiales</taxon>
        <taxon>Burkholderiaceae</taxon>
        <taxon>Paraburkholderia</taxon>
    </lineage>
</organism>
<proteinExistence type="predicted"/>
<evidence type="ECO:0000256" key="1">
    <source>
        <dbReference type="SAM" id="MobiDB-lite"/>
    </source>
</evidence>